<proteinExistence type="predicted"/>
<evidence type="ECO:0000313" key="2">
    <source>
        <dbReference type="EMBL" id="AWN42593.1"/>
    </source>
</evidence>
<sequence>MIGVASVRMGPPRGRRADRGTPAARERRPRPRERVATLAEGAHGRAKSPPRTYVIFEARFAHDLYCAVPTSLPIPDFLTGAAWQYRGTLGKRGFRPPGFKAASAWKAASRDGFYLFSPPRTEE</sequence>
<feature type="region of interest" description="Disordered" evidence="1">
    <location>
        <begin position="1"/>
        <end position="48"/>
    </location>
</feature>
<gene>
    <name evidence="2" type="ORF">DK389_21430</name>
</gene>
<organism evidence="2 3">
    <name type="scientific">Methylobacterium durans</name>
    <dbReference type="NCBI Taxonomy" id="2202825"/>
    <lineage>
        <taxon>Bacteria</taxon>
        <taxon>Pseudomonadati</taxon>
        <taxon>Pseudomonadota</taxon>
        <taxon>Alphaproteobacteria</taxon>
        <taxon>Hyphomicrobiales</taxon>
        <taxon>Methylobacteriaceae</taxon>
        <taxon>Methylobacterium</taxon>
    </lineage>
</organism>
<dbReference type="Proteomes" id="UP000245926">
    <property type="component" value="Chromosome"/>
</dbReference>
<name>A0A2U8W8Y9_9HYPH</name>
<protein>
    <submittedName>
        <fullName evidence="2">Uncharacterized protein</fullName>
    </submittedName>
</protein>
<reference evidence="3" key="1">
    <citation type="submission" date="2018-05" db="EMBL/GenBank/DDBJ databases">
        <title>Complete Genome Sequence of Methylobacterium sp. 17SD2-17.</title>
        <authorList>
            <person name="Srinivasan S."/>
        </authorList>
    </citation>
    <scope>NUCLEOTIDE SEQUENCE [LARGE SCALE GENOMIC DNA]</scope>
    <source>
        <strain evidence="3">17SD2-17</strain>
    </source>
</reference>
<accession>A0A2U8W8Y9</accession>
<dbReference type="EMBL" id="CP029550">
    <property type="protein sequence ID" value="AWN42593.1"/>
    <property type="molecule type" value="Genomic_DNA"/>
</dbReference>
<dbReference type="OrthoDB" id="7916358at2"/>
<keyword evidence="3" id="KW-1185">Reference proteome</keyword>
<dbReference type="AlphaFoldDB" id="A0A2U8W8Y9"/>
<evidence type="ECO:0000313" key="3">
    <source>
        <dbReference type="Proteomes" id="UP000245926"/>
    </source>
</evidence>
<evidence type="ECO:0000256" key="1">
    <source>
        <dbReference type="SAM" id="MobiDB-lite"/>
    </source>
</evidence>
<dbReference type="KEGG" id="mets:DK389_21430"/>